<proteinExistence type="predicted"/>
<dbReference type="Proteomes" id="UP001320706">
    <property type="component" value="Unassembled WGS sequence"/>
</dbReference>
<reference evidence="1" key="1">
    <citation type="submission" date="2024-02" db="EMBL/GenBank/DDBJ databases">
        <title>Metagenome Assembled Genome of Zalaria obscura JY119.</title>
        <authorList>
            <person name="Vighnesh L."/>
            <person name="Jagadeeshwari U."/>
            <person name="Venkata Ramana C."/>
            <person name="Sasikala C."/>
        </authorList>
    </citation>
    <scope>NUCLEOTIDE SEQUENCE</scope>
    <source>
        <strain evidence="1">JY119</strain>
    </source>
</reference>
<organism evidence="1 2">
    <name type="scientific">Zalaria obscura</name>
    <dbReference type="NCBI Taxonomy" id="2024903"/>
    <lineage>
        <taxon>Eukaryota</taxon>
        <taxon>Fungi</taxon>
        <taxon>Dikarya</taxon>
        <taxon>Ascomycota</taxon>
        <taxon>Pezizomycotina</taxon>
        <taxon>Dothideomycetes</taxon>
        <taxon>Dothideomycetidae</taxon>
        <taxon>Dothideales</taxon>
        <taxon>Zalariaceae</taxon>
        <taxon>Zalaria</taxon>
    </lineage>
</organism>
<evidence type="ECO:0000313" key="2">
    <source>
        <dbReference type="Proteomes" id="UP001320706"/>
    </source>
</evidence>
<keyword evidence="2" id="KW-1185">Reference proteome</keyword>
<sequence>MFTLSFAHGSTSSYLLSEAAVALVKTYCEKEGKQWELVPSHETSTSDCLPLLEDGEVSIRGFGNIVKHLSGGKGSIPGWAASLSPEQEADQTAFSSFIESNGQPLLDVSLYVSFENYRLRTRPAFTKILPWYANYILPPRYRAAAKARSEHLGVSTIDIDNVHDDLIDKPQNIDATAVGKKPGLEHETEKRARYLLGPRMTVRSMLQRPEHAAAFRLKALTDAFFEPLQDVLGDNEYLLATDSPSVLDCLAYGYLSLMLYPDMEQDWLAVALRKHYPRLAQYVERLRCHLDIDTDAAKVMSALNADNDEQLKQSIHIPWKPAERRAPTAVLSFIGLDLYRRLPLVGDLPSIHDTRTKGEETSTIRRYLPGLVGLASTALAVFGYWAYHNITWPHGEMVQVFGRRRLTDYGAAGAALAALGNQMQYEQAYQQDAHSSPVSVEVVEEP</sequence>
<accession>A0ACC3S8H4</accession>
<protein>
    <submittedName>
        <fullName evidence="1">Uncharacterized protein</fullName>
    </submittedName>
</protein>
<name>A0ACC3S8H4_9PEZI</name>
<comment type="caution">
    <text evidence="1">The sequence shown here is derived from an EMBL/GenBank/DDBJ whole genome shotgun (WGS) entry which is preliminary data.</text>
</comment>
<gene>
    <name evidence="1" type="ORF">M8818_007153</name>
</gene>
<dbReference type="EMBL" id="JAMKPW020000042">
    <property type="protein sequence ID" value="KAK8196002.1"/>
    <property type="molecule type" value="Genomic_DNA"/>
</dbReference>
<evidence type="ECO:0000313" key="1">
    <source>
        <dbReference type="EMBL" id="KAK8196002.1"/>
    </source>
</evidence>